<sequence length="145" mass="16690">MRAWNGEVLTWTELRSPLYLPYPRFLANNKTPLKMKVWNGEDKGFELRSPLYPPRPHFLANNKTPLKMKVWNGEGVSPPSPSPIIIKLPTNANRIQKTQKPTSPTFVRETPKKKDGPGSFSLSGPLHQFAYERNFKLNTPKQHRK</sequence>
<proteinExistence type="predicted"/>
<gene>
    <name evidence="1" type="ORF">JR316_0005709</name>
</gene>
<protein>
    <submittedName>
        <fullName evidence="1">Uncharacterized protein</fullName>
    </submittedName>
</protein>
<reference evidence="1" key="1">
    <citation type="submission" date="2021-10" db="EMBL/GenBank/DDBJ databases">
        <title>Psilocybe cubensis genome.</title>
        <authorList>
            <person name="Mckernan K.J."/>
            <person name="Crawford S."/>
            <person name="Trippe A."/>
            <person name="Kane L.T."/>
            <person name="Mclaughlin S."/>
        </authorList>
    </citation>
    <scope>NUCLEOTIDE SEQUENCE</scope>
    <source>
        <strain evidence="1">MGC-MH-2018</strain>
    </source>
</reference>
<organism evidence="1 2">
    <name type="scientific">Psilocybe cubensis</name>
    <name type="common">Psychedelic mushroom</name>
    <name type="synonym">Stropharia cubensis</name>
    <dbReference type="NCBI Taxonomy" id="181762"/>
    <lineage>
        <taxon>Eukaryota</taxon>
        <taxon>Fungi</taxon>
        <taxon>Dikarya</taxon>
        <taxon>Basidiomycota</taxon>
        <taxon>Agaricomycotina</taxon>
        <taxon>Agaricomycetes</taxon>
        <taxon>Agaricomycetidae</taxon>
        <taxon>Agaricales</taxon>
        <taxon>Agaricineae</taxon>
        <taxon>Strophariaceae</taxon>
        <taxon>Psilocybe</taxon>
    </lineage>
</organism>
<evidence type="ECO:0000313" key="1">
    <source>
        <dbReference type="EMBL" id="KAH9481189.1"/>
    </source>
</evidence>
<name>A0ACB8H1R5_PSICU</name>
<evidence type="ECO:0000313" key="2">
    <source>
        <dbReference type="Proteomes" id="UP000664032"/>
    </source>
</evidence>
<dbReference type="EMBL" id="JAFIQS020000005">
    <property type="protein sequence ID" value="KAH9481189.1"/>
    <property type="molecule type" value="Genomic_DNA"/>
</dbReference>
<feature type="non-terminal residue" evidence="1">
    <location>
        <position position="145"/>
    </location>
</feature>
<dbReference type="Proteomes" id="UP000664032">
    <property type="component" value="Unassembled WGS sequence"/>
</dbReference>
<comment type="caution">
    <text evidence="1">The sequence shown here is derived from an EMBL/GenBank/DDBJ whole genome shotgun (WGS) entry which is preliminary data.</text>
</comment>
<keyword evidence="2" id="KW-1185">Reference proteome</keyword>
<accession>A0ACB8H1R5</accession>